<dbReference type="EMBL" id="VBOY01000026">
    <property type="protein sequence ID" value="TMQ67872.1"/>
    <property type="molecule type" value="Genomic_DNA"/>
</dbReference>
<keyword evidence="2" id="KW-0902">Two-component regulatory system</keyword>
<dbReference type="PANTHER" id="PTHR48111:SF1">
    <property type="entry name" value="TWO-COMPONENT RESPONSE REGULATOR ORR33"/>
    <property type="match status" value="1"/>
</dbReference>
<keyword evidence="3" id="KW-0805">Transcription regulation</keyword>
<dbReference type="Proteomes" id="UP000316609">
    <property type="component" value="Unassembled WGS sequence"/>
</dbReference>
<dbReference type="AlphaFoldDB" id="A0A538TW66"/>
<dbReference type="SMART" id="SM00862">
    <property type="entry name" value="Trans_reg_C"/>
    <property type="match status" value="1"/>
</dbReference>
<dbReference type="Gene3D" id="6.10.250.690">
    <property type="match status" value="1"/>
</dbReference>
<feature type="DNA-binding region" description="OmpR/PhoB-type" evidence="7">
    <location>
        <begin position="125"/>
        <end position="223"/>
    </location>
</feature>
<dbReference type="SUPFAM" id="SSF52172">
    <property type="entry name" value="CheY-like"/>
    <property type="match status" value="1"/>
</dbReference>
<accession>A0A538TW66</accession>
<evidence type="ECO:0000256" key="3">
    <source>
        <dbReference type="ARBA" id="ARBA00023015"/>
    </source>
</evidence>
<evidence type="ECO:0000259" key="9">
    <source>
        <dbReference type="PROSITE" id="PS51755"/>
    </source>
</evidence>
<dbReference type="CDD" id="cd00383">
    <property type="entry name" value="trans_reg_C"/>
    <property type="match status" value="1"/>
</dbReference>
<dbReference type="Pfam" id="PF00072">
    <property type="entry name" value="Response_reg"/>
    <property type="match status" value="1"/>
</dbReference>
<keyword evidence="5" id="KW-0804">Transcription</keyword>
<feature type="domain" description="OmpR/PhoB-type" evidence="9">
    <location>
        <begin position="125"/>
        <end position="223"/>
    </location>
</feature>
<reference evidence="10 11" key="1">
    <citation type="journal article" date="2019" name="Nat. Microbiol.">
        <title>Mediterranean grassland soil C-N compound turnover is dependent on rainfall and depth, and is mediated by genomically divergent microorganisms.</title>
        <authorList>
            <person name="Diamond S."/>
            <person name="Andeer P.F."/>
            <person name="Li Z."/>
            <person name="Crits-Christoph A."/>
            <person name="Burstein D."/>
            <person name="Anantharaman K."/>
            <person name="Lane K.R."/>
            <person name="Thomas B.C."/>
            <person name="Pan C."/>
            <person name="Northen T.R."/>
            <person name="Banfield J.F."/>
        </authorList>
    </citation>
    <scope>NUCLEOTIDE SEQUENCE [LARGE SCALE GENOMIC DNA]</scope>
    <source>
        <strain evidence="10">WS_8</strain>
    </source>
</reference>
<evidence type="ECO:0000256" key="1">
    <source>
        <dbReference type="ARBA" id="ARBA00022553"/>
    </source>
</evidence>
<dbReference type="GO" id="GO:0000976">
    <property type="term" value="F:transcription cis-regulatory region binding"/>
    <property type="evidence" value="ECO:0007669"/>
    <property type="project" value="TreeGrafter"/>
</dbReference>
<name>A0A538TW66_UNCEI</name>
<evidence type="ECO:0000259" key="8">
    <source>
        <dbReference type="PROSITE" id="PS50110"/>
    </source>
</evidence>
<evidence type="ECO:0000313" key="11">
    <source>
        <dbReference type="Proteomes" id="UP000316609"/>
    </source>
</evidence>
<dbReference type="InterPro" id="IPR001867">
    <property type="entry name" value="OmpR/PhoB-type_DNA-bd"/>
</dbReference>
<feature type="domain" description="Response regulatory" evidence="8">
    <location>
        <begin position="3"/>
        <end position="117"/>
    </location>
</feature>
<dbReference type="Gene3D" id="3.40.50.2300">
    <property type="match status" value="1"/>
</dbReference>
<dbReference type="Pfam" id="PF00486">
    <property type="entry name" value="Trans_reg_C"/>
    <property type="match status" value="1"/>
</dbReference>
<evidence type="ECO:0000256" key="5">
    <source>
        <dbReference type="ARBA" id="ARBA00023163"/>
    </source>
</evidence>
<keyword evidence="1 6" id="KW-0597">Phosphoprotein</keyword>
<dbReference type="PROSITE" id="PS51755">
    <property type="entry name" value="OMPR_PHOB"/>
    <property type="match status" value="1"/>
</dbReference>
<dbReference type="GO" id="GO:0032993">
    <property type="term" value="C:protein-DNA complex"/>
    <property type="evidence" value="ECO:0007669"/>
    <property type="project" value="TreeGrafter"/>
</dbReference>
<organism evidence="10 11">
    <name type="scientific">Eiseniibacteriota bacterium</name>
    <dbReference type="NCBI Taxonomy" id="2212470"/>
    <lineage>
        <taxon>Bacteria</taxon>
        <taxon>Candidatus Eiseniibacteriota</taxon>
    </lineage>
</organism>
<gene>
    <name evidence="10" type="ORF">E6K78_03210</name>
</gene>
<evidence type="ECO:0000256" key="4">
    <source>
        <dbReference type="ARBA" id="ARBA00023125"/>
    </source>
</evidence>
<evidence type="ECO:0000256" key="7">
    <source>
        <dbReference type="PROSITE-ProRule" id="PRU01091"/>
    </source>
</evidence>
<dbReference type="InterPro" id="IPR036388">
    <property type="entry name" value="WH-like_DNA-bd_sf"/>
</dbReference>
<dbReference type="InterPro" id="IPR001789">
    <property type="entry name" value="Sig_transdc_resp-reg_receiver"/>
</dbReference>
<dbReference type="InterPro" id="IPR011006">
    <property type="entry name" value="CheY-like_superfamily"/>
</dbReference>
<dbReference type="PROSITE" id="PS50110">
    <property type="entry name" value="RESPONSE_REGULATORY"/>
    <property type="match status" value="1"/>
</dbReference>
<comment type="caution">
    <text evidence="10">The sequence shown here is derived from an EMBL/GenBank/DDBJ whole genome shotgun (WGS) entry which is preliminary data.</text>
</comment>
<dbReference type="SMART" id="SM00448">
    <property type="entry name" value="REC"/>
    <property type="match status" value="1"/>
</dbReference>
<dbReference type="GO" id="GO:0006355">
    <property type="term" value="P:regulation of DNA-templated transcription"/>
    <property type="evidence" value="ECO:0007669"/>
    <property type="project" value="InterPro"/>
</dbReference>
<evidence type="ECO:0000256" key="2">
    <source>
        <dbReference type="ARBA" id="ARBA00023012"/>
    </source>
</evidence>
<dbReference type="GO" id="GO:0000156">
    <property type="term" value="F:phosphorelay response regulator activity"/>
    <property type="evidence" value="ECO:0007669"/>
    <property type="project" value="TreeGrafter"/>
</dbReference>
<dbReference type="Gene3D" id="1.10.10.10">
    <property type="entry name" value="Winged helix-like DNA-binding domain superfamily/Winged helix DNA-binding domain"/>
    <property type="match status" value="1"/>
</dbReference>
<dbReference type="GO" id="GO:0005829">
    <property type="term" value="C:cytosol"/>
    <property type="evidence" value="ECO:0007669"/>
    <property type="project" value="TreeGrafter"/>
</dbReference>
<dbReference type="PANTHER" id="PTHR48111">
    <property type="entry name" value="REGULATOR OF RPOS"/>
    <property type="match status" value="1"/>
</dbReference>
<evidence type="ECO:0000256" key="6">
    <source>
        <dbReference type="PROSITE-ProRule" id="PRU00169"/>
    </source>
</evidence>
<protein>
    <submittedName>
        <fullName evidence="10">Response regulator transcription factor</fullName>
    </submittedName>
</protein>
<feature type="modified residue" description="4-aspartylphosphate" evidence="6">
    <location>
        <position position="52"/>
    </location>
</feature>
<sequence>MVRVLVVEDSGPTRHLLSRSLADADMTVATAARFATGLRQASTGEFDVIVLDLGLPDGDGLELCRELRATGIQTPILCLTARAKVEERVRGLEAGADDYLRKPFALAELRARLRALARRGGPTPPRRIEAGSLAIDFGGRHLLQSGGEVPLTAREWAVLEFLAARQGRLVTRDELLEAAWHEISDAASESLDVILSRLRRKLGGPGGACEIRTVRGEGFVLEIRP</sequence>
<keyword evidence="4 7" id="KW-0238">DNA-binding</keyword>
<dbReference type="InterPro" id="IPR039420">
    <property type="entry name" value="WalR-like"/>
</dbReference>
<proteinExistence type="predicted"/>
<evidence type="ECO:0000313" key="10">
    <source>
        <dbReference type="EMBL" id="TMQ67872.1"/>
    </source>
</evidence>